<reference evidence="3 4" key="1">
    <citation type="submission" date="2016-01" db="EMBL/GenBank/DDBJ databases">
        <authorList>
            <person name="Oliw E.H."/>
        </authorList>
    </citation>
    <scope>NUCLEOTIDE SEQUENCE [LARGE SCALE GENOMIC DNA]</scope>
    <source>
        <strain evidence="3">LMG 27134</strain>
    </source>
</reference>
<dbReference type="EMBL" id="FCOK02000017">
    <property type="protein sequence ID" value="SAL33686.1"/>
    <property type="molecule type" value="Genomic_DNA"/>
</dbReference>
<dbReference type="Proteomes" id="UP000054683">
    <property type="component" value="Unassembled WGS sequence"/>
</dbReference>
<dbReference type="Pfam" id="PF09084">
    <property type="entry name" value="NMT1"/>
    <property type="match status" value="1"/>
</dbReference>
<dbReference type="Gene3D" id="3.40.190.10">
    <property type="entry name" value="Periplasmic binding protein-like II"/>
    <property type="match status" value="2"/>
</dbReference>
<dbReference type="OrthoDB" id="286202at2"/>
<dbReference type="SUPFAM" id="SSF53850">
    <property type="entry name" value="Periplasmic binding protein-like II"/>
    <property type="match status" value="1"/>
</dbReference>
<accession>A0A158GNJ4</accession>
<feature type="region of interest" description="Disordered" evidence="1">
    <location>
        <begin position="344"/>
        <end position="379"/>
    </location>
</feature>
<feature type="domain" description="SsuA/THI5-like" evidence="2">
    <location>
        <begin position="64"/>
        <end position="282"/>
    </location>
</feature>
<proteinExistence type="predicted"/>
<dbReference type="RefSeq" id="WP_082913407.1">
    <property type="nucleotide sequence ID" value="NZ_FCOK02000017.1"/>
</dbReference>
<evidence type="ECO:0000313" key="4">
    <source>
        <dbReference type="Proteomes" id="UP000054683"/>
    </source>
</evidence>
<dbReference type="PANTHER" id="PTHR30024">
    <property type="entry name" value="ALIPHATIC SULFONATES-BINDING PROTEIN-RELATED"/>
    <property type="match status" value="1"/>
</dbReference>
<sequence>MLSIPTRSRLRDRTISVAVASIAASLLLLQSGCNSRDGATDATSVASANGAEARNVTYFKYPDNPAFDLVYLADKRGYFDGTSTRPKYVGKVSAPQIIPLVGTGEIDFGTRMVPLVISAIASGADIKVISAGGETLPDAPHMKYFSRKDSGIREPKDFEGKTVAFNSFGACAEFVTKKYLSQHGVDVSKVNWLVVPDNQSQQALVTKNVDIAIIHPPFSGAAEHDPQLHKLWSDWDEDHGLGGMAPYSVNGAFARAHPQAVRDFVAAIAKAGNWVNAHPDEARKLTAERLGIDVDVVERYAYVKDLVVTTPPIQYYIDILEQAGKIPKGKVKVEDVYTNEYNPYAQPRARANAPAGSNRSASTTPCHDARPLASVEAAS</sequence>
<protein>
    <submittedName>
        <fullName evidence="3">Aliphatic sulfonates binding protein</fullName>
    </submittedName>
</protein>
<evidence type="ECO:0000256" key="1">
    <source>
        <dbReference type="SAM" id="MobiDB-lite"/>
    </source>
</evidence>
<gene>
    <name evidence="3" type="ORF">AWB69_03044</name>
</gene>
<name>A0A158GNJ4_9BURK</name>
<dbReference type="AlphaFoldDB" id="A0A158GNJ4"/>
<organism evidence="3 4">
    <name type="scientific">Caballeronia udeis</name>
    <dbReference type="NCBI Taxonomy" id="1232866"/>
    <lineage>
        <taxon>Bacteria</taxon>
        <taxon>Pseudomonadati</taxon>
        <taxon>Pseudomonadota</taxon>
        <taxon>Betaproteobacteria</taxon>
        <taxon>Burkholderiales</taxon>
        <taxon>Burkholderiaceae</taxon>
        <taxon>Caballeronia</taxon>
    </lineage>
</organism>
<evidence type="ECO:0000259" key="2">
    <source>
        <dbReference type="Pfam" id="PF09084"/>
    </source>
</evidence>
<dbReference type="InterPro" id="IPR015168">
    <property type="entry name" value="SsuA/THI5"/>
</dbReference>
<evidence type="ECO:0000313" key="3">
    <source>
        <dbReference type="EMBL" id="SAL33686.1"/>
    </source>
</evidence>
<feature type="compositionally biased region" description="Polar residues" evidence="1">
    <location>
        <begin position="355"/>
        <end position="365"/>
    </location>
</feature>